<protein>
    <submittedName>
        <fullName evidence="1">Uncharacterized protein</fullName>
    </submittedName>
</protein>
<dbReference type="Proteomes" id="UP000499080">
    <property type="component" value="Unassembled WGS sequence"/>
</dbReference>
<name>A0A4Y2LS32_ARAVE</name>
<sequence>RPMSTQYLSVYMWAGMSADSAVVEKRSHFDVAWISEGRFLDYVVPSSFCDDLEL</sequence>
<accession>A0A4Y2LS32</accession>
<organism evidence="1 2">
    <name type="scientific">Araneus ventricosus</name>
    <name type="common">Orbweaver spider</name>
    <name type="synonym">Epeira ventricosa</name>
    <dbReference type="NCBI Taxonomy" id="182803"/>
    <lineage>
        <taxon>Eukaryota</taxon>
        <taxon>Metazoa</taxon>
        <taxon>Ecdysozoa</taxon>
        <taxon>Arthropoda</taxon>
        <taxon>Chelicerata</taxon>
        <taxon>Arachnida</taxon>
        <taxon>Araneae</taxon>
        <taxon>Araneomorphae</taxon>
        <taxon>Entelegynae</taxon>
        <taxon>Araneoidea</taxon>
        <taxon>Araneidae</taxon>
        <taxon>Araneus</taxon>
    </lineage>
</organism>
<proteinExistence type="predicted"/>
<feature type="non-terminal residue" evidence="1">
    <location>
        <position position="1"/>
    </location>
</feature>
<evidence type="ECO:0000313" key="1">
    <source>
        <dbReference type="EMBL" id="GBN17645.1"/>
    </source>
</evidence>
<reference evidence="1 2" key="1">
    <citation type="journal article" date="2019" name="Sci. Rep.">
        <title>Orb-weaving spider Araneus ventricosus genome elucidates the spidroin gene catalogue.</title>
        <authorList>
            <person name="Kono N."/>
            <person name="Nakamura H."/>
            <person name="Ohtoshi R."/>
            <person name="Moran D.A.P."/>
            <person name="Shinohara A."/>
            <person name="Yoshida Y."/>
            <person name="Fujiwara M."/>
            <person name="Mori M."/>
            <person name="Tomita M."/>
            <person name="Arakawa K."/>
        </authorList>
    </citation>
    <scope>NUCLEOTIDE SEQUENCE [LARGE SCALE GENOMIC DNA]</scope>
</reference>
<dbReference type="AlphaFoldDB" id="A0A4Y2LS32"/>
<keyword evidence="2" id="KW-1185">Reference proteome</keyword>
<comment type="caution">
    <text evidence="1">The sequence shown here is derived from an EMBL/GenBank/DDBJ whole genome shotgun (WGS) entry which is preliminary data.</text>
</comment>
<dbReference type="EMBL" id="BGPR01120088">
    <property type="protein sequence ID" value="GBN17645.1"/>
    <property type="molecule type" value="Genomic_DNA"/>
</dbReference>
<evidence type="ECO:0000313" key="2">
    <source>
        <dbReference type="Proteomes" id="UP000499080"/>
    </source>
</evidence>
<gene>
    <name evidence="1" type="ORF">AVEN_142105_1</name>
</gene>